<keyword evidence="2" id="KW-1185">Reference proteome</keyword>
<reference evidence="1 2" key="2">
    <citation type="journal article" date="2022" name="Mol. Ecol. Resour.">
        <title>The genomes of chicory, endive, great burdock and yacon provide insights into Asteraceae paleo-polyploidization history and plant inulin production.</title>
        <authorList>
            <person name="Fan W."/>
            <person name="Wang S."/>
            <person name="Wang H."/>
            <person name="Wang A."/>
            <person name="Jiang F."/>
            <person name="Liu H."/>
            <person name="Zhao H."/>
            <person name="Xu D."/>
            <person name="Zhang Y."/>
        </authorList>
    </citation>
    <scope>NUCLEOTIDE SEQUENCE [LARGE SCALE GENOMIC DNA]</scope>
    <source>
        <strain evidence="2">cv. Punajuju</strain>
        <tissue evidence="1">Leaves</tissue>
    </source>
</reference>
<protein>
    <submittedName>
        <fullName evidence="1">Uncharacterized protein</fullName>
    </submittedName>
</protein>
<dbReference type="Proteomes" id="UP001055811">
    <property type="component" value="Linkage Group LG03"/>
</dbReference>
<organism evidence="1 2">
    <name type="scientific">Cichorium intybus</name>
    <name type="common">Chicory</name>
    <dbReference type="NCBI Taxonomy" id="13427"/>
    <lineage>
        <taxon>Eukaryota</taxon>
        <taxon>Viridiplantae</taxon>
        <taxon>Streptophyta</taxon>
        <taxon>Embryophyta</taxon>
        <taxon>Tracheophyta</taxon>
        <taxon>Spermatophyta</taxon>
        <taxon>Magnoliopsida</taxon>
        <taxon>eudicotyledons</taxon>
        <taxon>Gunneridae</taxon>
        <taxon>Pentapetalae</taxon>
        <taxon>asterids</taxon>
        <taxon>campanulids</taxon>
        <taxon>Asterales</taxon>
        <taxon>Asteraceae</taxon>
        <taxon>Cichorioideae</taxon>
        <taxon>Cichorieae</taxon>
        <taxon>Cichoriinae</taxon>
        <taxon>Cichorium</taxon>
    </lineage>
</organism>
<sequence>MQHAKSTQKHISSIGESESVKEKPISPSINRITLKNYLRYRENLLDPTKSQARRQQNRKNVTSTTSIYEPPLLPLQEEEEIKKQKMDSETMILYLETVSDPIEAYNQ</sequence>
<name>A0ACB9EXT9_CICIN</name>
<dbReference type="EMBL" id="CM042011">
    <property type="protein sequence ID" value="KAI3763546.1"/>
    <property type="molecule type" value="Genomic_DNA"/>
</dbReference>
<accession>A0ACB9EXT9</accession>
<proteinExistence type="predicted"/>
<comment type="caution">
    <text evidence="1">The sequence shown here is derived from an EMBL/GenBank/DDBJ whole genome shotgun (WGS) entry which is preliminary data.</text>
</comment>
<evidence type="ECO:0000313" key="1">
    <source>
        <dbReference type="EMBL" id="KAI3763546.1"/>
    </source>
</evidence>
<reference evidence="2" key="1">
    <citation type="journal article" date="2022" name="Mol. Ecol. Resour.">
        <title>The genomes of chicory, endive, great burdock and yacon provide insights into Asteraceae palaeo-polyploidization history and plant inulin production.</title>
        <authorList>
            <person name="Fan W."/>
            <person name="Wang S."/>
            <person name="Wang H."/>
            <person name="Wang A."/>
            <person name="Jiang F."/>
            <person name="Liu H."/>
            <person name="Zhao H."/>
            <person name="Xu D."/>
            <person name="Zhang Y."/>
        </authorList>
    </citation>
    <scope>NUCLEOTIDE SEQUENCE [LARGE SCALE GENOMIC DNA]</scope>
    <source>
        <strain evidence="2">cv. Punajuju</strain>
    </source>
</reference>
<evidence type="ECO:0000313" key="2">
    <source>
        <dbReference type="Proteomes" id="UP001055811"/>
    </source>
</evidence>
<gene>
    <name evidence="1" type="ORF">L2E82_13469</name>
</gene>